<keyword evidence="13" id="KW-1185">Reference proteome</keyword>
<dbReference type="Gene3D" id="3.50.50.100">
    <property type="match status" value="1"/>
</dbReference>
<dbReference type="STRING" id="926562.Oweho_0758"/>
<evidence type="ECO:0000259" key="10">
    <source>
        <dbReference type="Pfam" id="PF07992"/>
    </source>
</evidence>
<dbReference type="eggNOG" id="COG1252">
    <property type="taxonomic scope" value="Bacteria"/>
</dbReference>
<dbReference type="AlphaFoldDB" id="G8R1N2"/>
<keyword evidence="3" id="KW-0285">Flavoprotein</keyword>
<evidence type="ECO:0000256" key="4">
    <source>
        <dbReference type="ARBA" id="ARBA00022827"/>
    </source>
</evidence>
<evidence type="ECO:0000259" key="11">
    <source>
        <dbReference type="Pfam" id="PF22366"/>
    </source>
</evidence>
<evidence type="ECO:0000256" key="8">
    <source>
        <dbReference type="ARBA" id="ARBA00047599"/>
    </source>
</evidence>
<feature type="transmembrane region" description="Helical" evidence="9">
    <location>
        <begin position="377"/>
        <end position="394"/>
    </location>
</feature>
<evidence type="ECO:0000256" key="9">
    <source>
        <dbReference type="SAM" id="Phobius"/>
    </source>
</evidence>
<reference evidence="12 13" key="1">
    <citation type="journal article" date="2012" name="Stand. Genomic Sci.">
        <title>Genome sequence of the orange-pigmented seawater bacterium Owenweeksia hongkongensis type strain (UST20020801(T)).</title>
        <authorList>
            <person name="Riedel T."/>
            <person name="Held B."/>
            <person name="Nolan M."/>
            <person name="Lucas S."/>
            <person name="Lapidus A."/>
            <person name="Tice H."/>
            <person name="Del Rio T.G."/>
            <person name="Cheng J.F."/>
            <person name="Han C."/>
            <person name="Tapia R."/>
            <person name="Goodwin L.A."/>
            <person name="Pitluck S."/>
            <person name="Liolios K."/>
            <person name="Mavromatis K."/>
            <person name="Pagani I."/>
            <person name="Ivanova N."/>
            <person name="Mikhailova N."/>
            <person name="Pati A."/>
            <person name="Chen A."/>
            <person name="Palaniappan K."/>
            <person name="Rohde M."/>
            <person name="Tindall B.J."/>
            <person name="Detter J.C."/>
            <person name="Goker M."/>
            <person name="Woyke T."/>
            <person name="Bristow J."/>
            <person name="Eisen J.A."/>
            <person name="Markowitz V."/>
            <person name="Hugenholtz P."/>
            <person name="Klenk H.P."/>
            <person name="Kyrpides N.C."/>
        </authorList>
    </citation>
    <scope>NUCLEOTIDE SEQUENCE</scope>
    <source>
        <strain evidence="13">DSM 17368 / JCM 12287 / NRRL B-23963</strain>
    </source>
</reference>
<dbReference type="EMBL" id="CP003156">
    <property type="protein sequence ID" value="AEV31771.1"/>
    <property type="molecule type" value="Genomic_DNA"/>
</dbReference>
<dbReference type="EC" id="1.6.5.9" evidence="2"/>
<dbReference type="Proteomes" id="UP000005631">
    <property type="component" value="Chromosome"/>
</dbReference>
<organism evidence="12 13">
    <name type="scientific">Owenweeksia hongkongensis (strain DSM 17368 / CIP 108786 / JCM 12287 / NRRL B-23963 / UST20020801)</name>
    <dbReference type="NCBI Taxonomy" id="926562"/>
    <lineage>
        <taxon>Bacteria</taxon>
        <taxon>Pseudomonadati</taxon>
        <taxon>Bacteroidota</taxon>
        <taxon>Flavobacteriia</taxon>
        <taxon>Flavobacteriales</taxon>
        <taxon>Owenweeksiaceae</taxon>
        <taxon>Owenweeksia</taxon>
    </lineage>
</organism>
<dbReference type="InterPro" id="IPR054585">
    <property type="entry name" value="NDH2-like_C"/>
</dbReference>
<keyword evidence="6" id="KW-0560">Oxidoreductase</keyword>
<evidence type="ECO:0000256" key="1">
    <source>
        <dbReference type="ARBA" id="ARBA00005272"/>
    </source>
</evidence>
<name>G8R1N2_OWEHD</name>
<dbReference type="PRINTS" id="PR00411">
    <property type="entry name" value="PNDRDTASEI"/>
</dbReference>
<accession>G8R1N2</accession>
<protein>
    <recommendedName>
        <fullName evidence="2">NADH:ubiquinone reductase (non-electrogenic)</fullName>
        <ecNumber evidence="2">1.6.5.9</ecNumber>
    </recommendedName>
</protein>
<comment type="catalytic activity">
    <reaction evidence="8">
        <text>a quinone + NADH + H(+) = a quinol + NAD(+)</text>
        <dbReference type="Rhea" id="RHEA:46160"/>
        <dbReference type="ChEBI" id="CHEBI:15378"/>
        <dbReference type="ChEBI" id="CHEBI:24646"/>
        <dbReference type="ChEBI" id="CHEBI:57540"/>
        <dbReference type="ChEBI" id="CHEBI:57945"/>
        <dbReference type="ChEBI" id="CHEBI:132124"/>
        <dbReference type="EC" id="1.6.5.9"/>
    </reaction>
</comment>
<keyword evidence="9" id="KW-0812">Transmembrane</keyword>
<dbReference type="InterPro" id="IPR036188">
    <property type="entry name" value="FAD/NAD-bd_sf"/>
</dbReference>
<dbReference type="InterPro" id="IPR045024">
    <property type="entry name" value="NDH-2"/>
</dbReference>
<keyword evidence="9" id="KW-0472">Membrane</keyword>
<feature type="domain" description="FAD/NAD(P)-binding" evidence="10">
    <location>
        <begin position="13"/>
        <end position="330"/>
    </location>
</feature>
<evidence type="ECO:0000256" key="2">
    <source>
        <dbReference type="ARBA" id="ARBA00012637"/>
    </source>
</evidence>
<dbReference type="Pfam" id="PF07992">
    <property type="entry name" value="Pyr_redox_2"/>
    <property type="match status" value="1"/>
</dbReference>
<dbReference type="PATRIC" id="fig|926562.3.peg.772"/>
<dbReference type="Pfam" id="PF22366">
    <property type="entry name" value="NDH2_C"/>
    <property type="match status" value="1"/>
</dbReference>
<dbReference type="HOGENOM" id="CLU_021377_7_1_10"/>
<evidence type="ECO:0000256" key="6">
    <source>
        <dbReference type="ARBA" id="ARBA00023002"/>
    </source>
</evidence>
<evidence type="ECO:0000256" key="3">
    <source>
        <dbReference type="ARBA" id="ARBA00022630"/>
    </source>
</evidence>
<feature type="domain" description="External alternative NADH-ubiquinone oxidoreductase-like C-terminal" evidence="11">
    <location>
        <begin position="354"/>
        <end position="409"/>
    </location>
</feature>
<dbReference type="PANTHER" id="PTHR43706">
    <property type="entry name" value="NADH DEHYDROGENASE"/>
    <property type="match status" value="1"/>
</dbReference>
<gene>
    <name evidence="12" type="ordered locus">Oweho_0758</name>
</gene>
<dbReference type="OrthoDB" id="9781621at2"/>
<dbReference type="PANTHER" id="PTHR43706:SF47">
    <property type="entry name" value="EXTERNAL NADH-UBIQUINONE OXIDOREDUCTASE 1, MITOCHONDRIAL-RELATED"/>
    <property type="match status" value="1"/>
</dbReference>
<dbReference type="InterPro" id="IPR023753">
    <property type="entry name" value="FAD/NAD-binding_dom"/>
</dbReference>
<dbReference type="PRINTS" id="PR00368">
    <property type="entry name" value="FADPNR"/>
</dbReference>
<dbReference type="RefSeq" id="WP_014201132.1">
    <property type="nucleotide sequence ID" value="NC_016599.1"/>
</dbReference>
<keyword evidence="5" id="KW-0809">Transit peptide</keyword>
<proteinExistence type="inferred from homology"/>
<dbReference type="SUPFAM" id="SSF51905">
    <property type="entry name" value="FAD/NAD(P)-binding domain"/>
    <property type="match status" value="1"/>
</dbReference>
<dbReference type="KEGG" id="oho:Oweho_0758"/>
<comment type="similarity">
    <text evidence="1">Belongs to the NADH dehydrogenase family.</text>
</comment>
<evidence type="ECO:0000313" key="12">
    <source>
        <dbReference type="EMBL" id="AEV31771.1"/>
    </source>
</evidence>
<evidence type="ECO:0000313" key="13">
    <source>
        <dbReference type="Proteomes" id="UP000005631"/>
    </source>
</evidence>
<evidence type="ECO:0000256" key="7">
    <source>
        <dbReference type="ARBA" id="ARBA00023027"/>
    </source>
</evidence>
<keyword evidence="7" id="KW-0520">NAD</keyword>
<keyword evidence="9" id="KW-1133">Transmembrane helix</keyword>
<evidence type="ECO:0000256" key="5">
    <source>
        <dbReference type="ARBA" id="ARBA00022946"/>
    </source>
</evidence>
<keyword evidence="4" id="KW-0274">FAD</keyword>
<dbReference type="GO" id="GO:0050136">
    <property type="term" value="F:NADH dehydrogenase (quinone) (non-electrogenic) activity"/>
    <property type="evidence" value="ECO:0007669"/>
    <property type="project" value="UniProtKB-EC"/>
</dbReference>
<sequence length="448" mass="50333">MNSLNIPDTNLERVVIIGCGFAGLNLAKKLKNKPFQVVMIDKHNYHTFQPLLYQVATAGLEPDSIAYPIRHIFKGQQNFFFRMAKAEEILTAQNSIKTNIGTLEYDHLVIATGSETNYFGMDGVKREGMPMKSVPEALNLRSLILQNFEAASLTNDLAERERLMNFVIVGGGPTGVELSGAVAELKTHVLPNDYPDLDFRRMSIHLLEALPRVLPPMSETASRKAKKYLDSLGVQVWTDTAVKSYDGSTVKTNKKDLPASTLIWAAGVKGHIIPGLTEGKDFEKSRYLVNGFNQVGDHKNIYAIGDVAAMISEENPKGHPMLAQVAIQQGSNLAKNLYKWQRNSAPKEFEYNDKGSMATVGRNKAVADIGKIHLGGFWGWMLWMWVHLVSLVGFRNKMVVMLNWVINYFSYDKKIRLIIRPVVRDKTQQKELSLKDNEEAINLEEHEK</sequence>